<organism evidence="2 3">
    <name type="scientific">Longivirga aurantiaca</name>
    <dbReference type="NCBI Taxonomy" id="1837743"/>
    <lineage>
        <taxon>Bacteria</taxon>
        <taxon>Bacillati</taxon>
        <taxon>Actinomycetota</taxon>
        <taxon>Actinomycetes</taxon>
        <taxon>Sporichthyales</taxon>
        <taxon>Sporichthyaceae</taxon>
        <taxon>Longivirga</taxon>
    </lineage>
</organism>
<dbReference type="RefSeq" id="WP_386765996.1">
    <property type="nucleotide sequence ID" value="NZ_JBHSTI010000008.1"/>
</dbReference>
<evidence type="ECO:0000259" key="1">
    <source>
        <dbReference type="PROSITE" id="PS50995"/>
    </source>
</evidence>
<dbReference type="InterPro" id="IPR039422">
    <property type="entry name" value="MarR/SlyA-like"/>
</dbReference>
<dbReference type="PANTHER" id="PTHR33164">
    <property type="entry name" value="TRANSCRIPTIONAL REGULATOR, MARR FAMILY"/>
    <property type="match status" value="1"/>
</dbReference>
<dbReference type="SUPFAM" id="SSF46785">
    <property type="entry name" value="Winged helix' DNA-binding domain"/>
    <property type="match status" value="1"/>
</dbReference>
<protein>
    <submittedName>
        <fullName evidence="2">MarR family winged helix-turn-helix transcriptional regulator</fullName>
    </submittedName>
</protein>
<keyword evidence="3" id="KW-1185">Reference proteome</keyword>
<dbReference type="PROSITE" id="PS50995">
    <property type="entry name" value="HTH_MARR_2"/>
    <property type="match status" value="1"/>
</dbReference>
<dbReference type="InterPro" id="IPR036390">
    <property type="entry name" value="WH_DNA-bd_sf"/>
</dbReference>
<comment type="caution">
    <text evidence="2">The sequence shown here is derived from an EMBL/GenBank/DDBJ whole genome shotgun (WGS) entry which is preliminary data.</text>
</comment>
<dbReference type="Pfam" id="PF12802">
    <property type="entry name" value="MarR_2"/>
    <property type="match status" value="1"/>
</dbReference>
<evidence type="ECO:0000313" key="3">
    <source>
        <dbReference type="Proteomes" id="UP001596138"/>
    </source>
</evidence>
<dbReference type="SMART" id="SM00347">
    <property type="entry name" value="HTH_MARR"/>
    <property type="match status" value="1"/>
</dbReference>
<dbReference type="Proteomes" id="UP001596138">
    <property type="component" value="Unassembled WGS sequence"/>
</dbReference>
<gene>
    <name evidence="2" type="ORF">ACFQGU_09400</name>
</gene>
<feature type="domain" description="HTH marR-type" evidence="1">
    <location>
        <begin position="10"/>
        <end position="146"/>
    </location>
</feature>
<dbReference type="EMBL" id="JBHSTI010000008">
    <property type="protein sequence ID" value="MFC6238094.1"/>
    <property type="molecule type" value="Genomic_DNA"/>
</dbReference>
<dbReference type="Gene3D" id="1.10.10.10">
    <property type="entry name" value="Winged helix-like DNA-binding domain superfamily/Winged helix DNA-binding domain"/>
    <property type="match status" value="1"/>
</dbReference>
<reference evidence="3" key="1">
    <citation type="journal article" date="2019" name="Int. J. Syst. Evol. Microbiol.">
        <title>The Global Catalogue of Microorganisms (GCM) 10K type strain sequencing project: providing services to taxonomists for standard genome sequencing and annotation.</title>
        <authorList>
            <consortium name="The Broad Institute Genomics Platform"/>
            <consortium name="The Broad Institute Genome Sequencing Center for Infectious Disease"/>
            <person name="Wu L."/>
            <person name="Ma J."/>
        </authorList>
    </citation>
    <scope>NUCLEOTIDE SEQUENCE [LARGE SCALE GENOMIC DNA]</scope>
    <source>
        <strain evidence="3">CGMCC 4.7317</strain>
    </source>
</reference>
<name>A0ABW1T0N2_9ACTN</name>
<dbReference type="InterPro" id="IPR036388">
    <property type="entry name" value="WH-like_DNA-bd_sf"/>
</dbReference>
<evidence type="ECO:0000313" key="2">
    <source>
        <dbReference type="EMBL" id="MFC6238094.1"/>
    </source>
</evidence>
<dbReference type="InterPro" id="IPR000835">
    <property type="entry name" value="HTH_MarR-typ"/>
</dbReference>
<proteinExistence type="predicted"/>
<sequence>MADIELEQAQAEAFGTLFVLAQHLTRRADAALDDWGLTTRQWLLLAVLTSAFPDRSPSLSEAAERYGSSRQNVKQIALGLQERGWVRLETDPADARTTRITVTEQVRRFDSPEGVARSRALLGTAFDGVPRGDVLALRDLTRAWLAALAPEHPGATHDR</sequence>
<dbReference type="PANTHER" id="PTHR33164:SF43">
    <property type="entry name" value="HTH-TYPE TRANSCRIPTIONAL REPRESSOR YETL"/>
    <property type="match status" value="1"/>
</dbReference>
<accession>A0ABW1T0N2</accession>